<dbReference type="Proteomes" id="UP000229966">
    <property type="component" value="Unassembled WGS sequence"/>
</dbReference>
<protein>
    <submittedName>
        <fullName evidence="1">Uncharacterized protein</fullName>
    </submittedName>
</protein>
<dbReference type="AlphaFoldDB" id="A0A2M7CIG3"/>
<accession>A0A2M7CIG3</accession>
<reference evidence="2" key="1">
    <citation type="submission" date="2017-09" db="EMBL/GenBank/DDBJ databases">
        <title>Depth-based differentiation of microbial function through sediment-hosted aquifers and enrichment of novel symbionts in the deep terrestrial subsurface.</title>
        <authorList>
            <person name="Probst A.J."/>
            <person name="Ladd B."/>
            <person name="Jarett J.K."/>
            <person name="Geller-Mcgrath D.E."/>
            <person name="Sieber C.M.K."/>
            <person name="Emerson J.B."/>
            <person name="Anantharaman K."/>
            <person name="Thomas B.C."/>
            <person name="Malmstrom R."/>
            <person name="Stieglmeier M."/>
            <person name="Klingl A."/>
            <person name="Woyke T."/>
            <person name="Ryan C.M."/>
            <person name="Banfield J.F."/>
        </authorList>
    </citation>
    <scope>NUCLEOTIDE SEQUENCE [LARGE SCALE GENOMIC DNA]</scope>
</reference>
<dbReference type="EMBL" id="PEUM01000051">
    <property type="protein sequence ID" value="PIV25408.1"/>
    <property type="molecule type" value="Genomic_DNA"/>
</dbReference>
<evidence type="ECO:0000313" key="2">
    <source>
        <dbReference type="Proteomes" id="UP000229966"/>
    </source>
</evidence>
<gene>
    <name evidence="1" type="ORF">COS38_01785</name>
</gene>
<comment type="caution">
    <text evidence="1">The sequence shown here is derived from an EMBL/GenBank/DDBJ whole genome shotgun (WGS) entry which is preliminary data.</text>
</comment>
<proteinExistence type="predicted"/>
<sequence>MKIEIDQSGKIEETNVDTVIALSNGVKFSVRIHRRTKRRLQEEFRKQGRPKFFRYKTFATGVYILIKDFANKADDIVIDTEYVGNDRLIKNLIMDFVKSAETKNILKQQISFKQIGKKSPAHILAISVFRGKKKASRIIQYDEIRKLAIKKPR</sequence>
<evidence type="ECO:0000313" key="1">
    <source>
        <dbReference type="EMBL" id="PIV25408.1"/>
    </source>
</evidence>
<name>A0A2M7CIG3_9BACT</name>
<organism evidence="1 2">
    <name type="scientific">Candidatus Berkelbacteria bacterium CG03_land_8_20_14_0_80_40_36</name>
    <dbReference type="NCBI Taxonomy" id="1974509"/>
    <lineage>
        <taxon>Bacteria</taxon>
        <taxon>Candidatus Berkelbacteria</taxon>
    </lineage>
</organism>